<feature type="domain" description="DDH" evidence="1">
    <location>
        <begin position="29"/>
        <end position="174"/>
    </location>
</feature>
<dbReference type="PANTHER" id="PTHR47618">
    <property type="entry name" value="BIFUNCTIONAL OLIGORIBONUCLEASE AND PAP PHOSPHATASE NRNA"/>
    <property type="match status" value="1"/>
</dbReference>
<dbReference type="EMBL" id="BAABAL010000019">
    <property type="protein sequence ID" value="GAA4026659.1"/>
    <property type="molecule type" value="Genomic_DNA"/>
</dbReference>
<evidence type="ECO:0000313" key="4">
    <source>
        <dbReference type="Proteomes" id="UP001501747"/>
    </source>
</evidence>
<feature type="domain" description="DHHA1" evidence="2">
    <location>
        <begin position="246"/>
        <end position="333"/>
    </location>
</feature>
<dbReference type="SUPFAM" id="SSF64182">
    <property type="entry name" value="DHH phosphoesterases"/>
    <property type="match status" value="1"/>
</dbReference>
<dbReference type="RefSeq" id="WP_344881913.1">
    <property type="nucleotide sequence ID" value="NZ_BAABAL010000019.1"/>
</dbReference>
<reference evidence="4" key="1">
    <citation type="journal article" date="2019" name="Int. J. Syst. Evol. Microbiol.">
        <title>The Global Catalogue of Microorganisms (GCM) 10K type strain sequencing project: providing services to taxonomists for standard genome sequencing and annotation.</title>
        <authorList>
            <consortium name="The Broad Institute Genomics Platform"/>
            <consortium name="The Broad Institute Genome Sequencing Center for Infectious Disease"/>
            <person name="Wu L."/>
            <person name="Ma J."/>
        </authorList>
    </citation>
    <scope>NUCLEOTIDE SEQUENCE [LARGE SCALE GENOMIC DNA]</scope>
    <source>
        <strain evidence="4">JCM 17342</strain>
    </source>
</reference>
<evidence type="ECO:0000259" key="2">
    <source>
        <dbReference type="Pfam" id="PF02272"/>
    </source>
</evidence>
<dbReference type="InterPro" id="IPR051319">
    <property type="entry name" value="Oligoribo/pAp-PDE_c-di-AMP_PDE"/>
</dbReference>
<accession>A0ABP7TJW4</accession>
<dbReference type="PANTHER" id="PTHR47618:SF1">
    <property type="entry name" value="BIFUNCTIONAL OLIGORIBONUCLEASE AND PAP PHOSPHATASE NRNA"/>
    <property type="match status" value="1"/>
</dbReference>
<dbReference type="InterPro" id="IPR001667">
    <property type="entry name" value="DDH_dom"/>
</dbReference>
<dbReference type="Proteomes" id="UP001501747">
    <property type="component" value="Unassembled WGS sequence"/>
</dbReference>
<dbReference type="Pfam" id="PF02272">
    <property type="entry name" value="DHHA1"/>
    <property type="match status" value="1"/>
</dbReference>
<comment type="caution">
    <text evidence="3">The sequence shown here is derived from an EMBL/GenBank/DDBJ whole genome shotgun (WGS) entry which is preliminary data.</text>
</comment>
<organism evidence="3 4">
    <name type="scientific">Allokutzneria multivorans</name>
    <dbReference type="NCBI Taxonomy" id="1142134"/>
    <lineage>
        <taxon>Bacteria</taxon>
        <taxon>Bacillati</taxon>
        <taxon>Actinomycetota</taxon>
        <taxon>Actinomycetes</taxon>
        <taxon>Pseudonocardiales</taxon>
        <taxon>Pseudonocardiaceae</taxon>
        <taxon>Allokutzneria</taxon>
    </lineage>
</organism>
<sequence>MRDPEDPLAGSSISTLQKAARLLAEAPDVTLLAHVNPDADALGSAVALGIALQRRGATVRVSFGHPAEVPESLRGLDSTGIVVGVDEVPAVPPFLVALDAGSVDRLGVLGDRVAATAAAGGEVLVLDHHASNTGFGTHNVVDTEAEATAVIVLRVLDELGAEVDEPIARCLYAGLATDTRCFRIANGGTYAIASRLVDAGVDPDATLRPMLDTHPFGWMGMLAAVLGGASLEPDSAQGLGFVHAAVRASDSEGLRGEDVDSVIDILRTTREAEVAAVFKETAPQTWTVSLRAMDRLDVGAVAESLGGGGHRLASGVTLHCALDQAVDQVRSALETAPLL</sequence>
<gene>
    <name evidence="3" type="ORF">GCM10022247_59390</name>
</gene>
<dbReference type="Gene3D" id="3.90.1640.10">
    <property type="entry name" value="inorganic pyrophosphatase (n-terminal core)"/>
    <property type="match status" value="1"/>
</dbReference>
<evidence type="ECO:0000313" key="3">
    <source>
        <dbReference type="EMBL" id="GAA4026659.1"/>
    </source>
</evidence>
<dbReference type="Gene3D" id="3.10.310.30">
    <property type="match status" value="1"/>
</dbReference>
<name>A0ABP7TJW4_9PSEU</name>
<dbReference type="InterPro" id="IPR003156">
    <property type="entry name" value="DHHA1_dom"/>
</dbReference>
<protein>
    <submittedName>
        <fullName evidence="3">Bifunctional oligoribonuclease/PAP phosphatase NrnA</fullName>
    </submittedName>
</protein>
<dbReference type="Pfam" id="PF01368">
    <property type="entry name" value="DHH"/>
    <property type="match status" value="1"/>
</dbReference>
<proteinExistence type="predicted"/>
<dbReference type="InterPro" id="IPR038763">
    <property type="entry name" value="DHH_sf"/>
</dbReference>
<evidence type="ECO:0000259" key="1">
    <source>
        <dbReference type="Pfam" id="PF01368"/>
    </source>
</evidence>
<keyword evidence="4" id="KW-1185">Reference proteome</keyword>